<comment type="function">
    <text evidence="10">Protein L1 is also a translational repressor protein, it controls the translation of the L11 operon by binding to its mRNA.</text>
</comment>
<dbReference type="Gene3D" id="3.40.50.790">
    <property type="match status" value="1"/>
</dbReference>
<evidence type="ECO:0000256" key="11">
    <source>
        <dbReference type="RuleBase" id="RU000659"/>
    </source>
</evidence>
<keyword evidence="4 10" id="KW-0699">rRNA-binding</keyword>
<dbReference type="InterPro" id="IPR028364">
    <property type="entry name" value="Ribosomal_uL1/biogenesis"/>
</dbReference>
<keyword evidence="5 10" id="KW-0810">Translation regulation</keyword>
<evidence type="ECO:0000256" key="2">
    <source>
        <dbReference type="ARBA" id="ARBA00022491"/>
    </source>
</evidence>
<protein>
    <recommendedName>
        <fullName evidence="9 10">Large ribosomal subunit protein uL1</fullName>
    </recommendedName>
</protein>
<feature type="compositionally biased region" description="Low complexity" evidence="12">
    <location>
        <begin position="29"/>
        <end position="47"/>
    </location>
</feature>
<dbReference type="InterPro" id="IPR023673">
    <property type="entry name" value="Ribosomal_uL1_CS"/>
</dbReference>
<dbReference type="PROSITE" id="PS01199">
    <property type="entry name" value="RIBOSOMAL_L1"/>
    <property type="match status" value="1"/>
</dbReference>
<dbReference type="GO" id="GO:0000049">
    <property type="term" value="F:tRNA binding"/>
    <property type="evidence" value="ECO:0007669"/>
    <property type="project" value="UniProtKB-KW"/>
</dbReference>
<evidence type="ECO:0000313" key="13">
    <source>
        <dbReference type="EMBL" id="QEL15162.1"/>
    </source>
</evidence>
<dbReference type="SUPFAM" id="SSF56808">
    <property type="entry name" value="Ribosomal protein L1"/>
    <property type="match status" value="1"/>
</dbReference>
<dbReference type="FunFam" id="3.40.50.790:FF:000001">
    <property type="entry name" value="50S ribosomal protein L1"/>
    <property type="match status" value="1"/>
</dbReference>
<comment type="function">
    <text evidence="10">Binds directly to 23S rRNA. The L1 stalk is quite mobile in the ribosome, and is involved in E site tRNA release.</text>
</comment>
<dbReference type="HAMAP" id="MF_01318_B">
    <property type="entry name" value="Ribosomal_uL1_B"/>
    <property type="match status" value="1"/>
</dbReference>
<dbReference type="GO" id="GO:0015934">
    <property type="term" value="C:large ribosomal subunit"/>
    <property type="evidence" value="ECO:0007669"/>
    <property type="project" value="InterPro"/>
</dbReference>
<evidence type="ECO:0000256" key="7">
    <source>
        <dbReference type="ARBA" id="ARBA00022980"/>
    </source>
</evidence>
<dbReference type="GO" id="GO:0006417">
    <property type="term" value="P:regulation of translation"/>
    <property type="evidence" value="ECO:0007669"/>
    <property type="project" value="UniProtKB-KW"/>
</dbReference>
<evidence type="ECO:0000256" key="6">
    <source>
        <dbReference type="ARBA" id="ARBA00022884"/>
    </source>
</evidence>
<dbReference type="InterPro" id="IPR016095">
    <property type="entry name" value="Ribosomal_uL1_3-a/b-sand"/>
</dbReference>
<evidence type="ECO:0000256" key="12">
    <source>
        <dbReference type="SAM" id="MobiDB-lite"/>
    </source>
</evidence>
<keyword evidence="8 10" id="KW-0687">Ribonucleoprotein</keyword>
<dbReference type="KEGG" id="lrs:PX52LOC_02072"/>
<gene>
    <name evidence="10" type="primary">rplA</name>
    <name evidence="13" type="ORF">PX52LOC_02072</name>
</gene>
<dbReference type="RefSeq" id="WP_149110001.1">
    <property type="nucleotide sequence ID" value="NZ_CP042425.1"/>
</dbReference>
<keyword evidence="3 10" id="KW-0820">tRNA-binding</keyword>
<evidence type="ECO:0000256" key="1">
    <source>
        <dbReference type="ARBA" id="ARBA00010531"/>
    </source>
</evidence>
<keyword evidence="7 10" id="KW-0689">Ribosomal protein</keyword>
<evidence type="ECO:0000256" key="5">
    <source>
        <dbReference type="ARBA" id="ARBA00022845"/>
    </source>
</evidence>
<dbReference type="InterPro" id="IPR005878">
    <property type="entry name" value="Ribosom_uL1_bac-type"/>
</dbReference>
<evidence type="ECO:0000256" key="8">
    <source>
        <dbReference type="ARBA" id="ARBA00023274"/>
    </source>
</evidence>
<dbReference type="InterPro" id="IPR023674">
    <property type="entry name" value="Ribosomal_uL1-like"/>
</dbReference>
<organism evidence="13 14">
    <name type="scientific">Limnoglobus roseus</name>
    <dbReference type="NCBI Taxonomy" id="2598579"/>
    <lineage>
        <taxon>Bacteria</taxon>
        <taxon>Pseudomonadati</taxon>
        <taxon>Planctomycetota</taxon>
        <taxon>Planctomycetia</taxon>
        <taxon>Gemmatales</taxon>
        <taxon>Gemmataceae</taxon>
        <taxon>Limnoglobus</taxon>
    </lineage>
</organism>
<dbReference type="GO" id="GO:0003735">
    <property type="term" value="F:structural constituent of ribosome"/>
    <property type="evidence" value="ECO:0007669"/>
    <property type="project" value="InterPro"/>
</dbReference>
<proteinExistence type="inferred from homology"/>
<keyword evidence="2 10" id="KW-0678">Repressor</keyword>
<dbReference type="EMBL" id="CP042425">
    <property type="protein sequence ID" value="QEL15162.1"/>
    <property type="molecule type" value="Genomic_DNA"/>
</dbReference>
<dbReference type="AlphaFoldDB" id="A0A5C1ABH6"/>
<dbReference type="CDD" id="cd00403">
    <property type="entry name" value="Ribosomal_L1"/>
    <property type="match status" value="1"/>
</dbReference>
<evidence type="ECO:0000256" key="4">
    <source>
        <dbReference type="ARBA" id="ARBA00022730"/>
    </source>
</evidence>
<dbReference type="NCBIfam" id="TIGR01169">
    <property type="entry name" value="rplA_bact"/>
    <property type="match status" value="1"/>
</dbReference>
<comment type="similarity">
    <text evidence="1 10 11">Belongs to the universal ribosomal protein uL1 family.</text>
</comment>
<keyword evidence="6 10" id="KW-0694">RNA-binding</keyword>
<reference evidence="14" key="1">
    <citation type="submission" date="2019-08" db="EMBL/GenBank/DDBJ databases">
        <title>Limnoglobus roseus gen. nov., sp. nov., a novel freshwater planctomycete with a giant genome from the family Gemmataceae.</title>
        <authorList>
            <person name="Kulichevskaya I.S."/>
            <person name="Naumoff D.G."/>
            <person name="Miroshnikov K."/>
            <person name="Ivanova A."/>
            <person name="Philippov D.A."/>
            <person name="Hakobyan A."/>
            <person name="Rijpstra I.C."/>
            <person name="Sinninghe Damste J.S."/>
            <person name="Liesack W."/>
            <person name="Dedysh S.N."/>
        </authorList>
    </citation>
    <scope>NUCLEOTIDE SEQUENCE [LARGE SCALE GENOMIC DNA]</scope>
    <source>
        <strain evidence="14">PX52</strain>
    </source>
</reference>
<dbReference type="Gene3D" id="3.30.190.20">
    <property type="match status" value="1"/>
</dbReference>
<name>A0A5C1ABH6_9BACT</name>
<dbReference type="PANTHER" id="PTHR36427">
    <property type="entry name" value="54S RIBOSOMAL PROTEIN L1, MITOCHONDRIAL"/>
    <property type="match status" value="1"/>
</dbReference>
<comment type="subunit">
    <text evidence="10">Part of the 50S ribosomal subunit.</text>
</comment>
<evidence type="ECO:0000256" key="3">
    <source>
        <dbReference type="ARBA" id="ARBA00022555"/>
    </source>
</evidence>
<accession>A0A5C1ABH6</accession>
<dbReference type="Pfam" id="PF00687">
    <property type="entry name" value="Ribosomal_L1"/>
    <property type="match status" value="1"/>
</dbReference>
<keyword evidence="14" id="KW-1185">Reference proteome</keyword>
<evidence type="ECO:0000256" key="10">
    <source>
        <dbReference type="HAMAP-Rule" id="MF_01318"/>
    </source>
</evidence>
<dbReference type="GO" id="GO:0006412">
    <property type="term" value="P:translation"/>
    <property type="evidence" value="ECO:0007669"/>
    <property type="project" value="UniProtKB-UniRule"/>
</dbReference>
<sequence length="300" mass="31056">MAKENADTQAAGQPQAEAKASPVAEPKPTDAATPATPPAKDGAPTAASTSAAVDPNQPKKKKSAGVCPPRGKKLKKVVAANAKKAKDAGVLPLKAAVALLKTLKRSKFDETIEIHINTGIDPTQGDQMVRGAVPLPNGIGKSVRVAVFCQADKQAIAKAAGADVVGAADLVEKVQKEGFMDFDVAITTQDMMPQVARLGKVLGPRGLMPTPKAGTVIPANADIAAAVKEFKAGKVEYRSDKTAQIHAGVGKMSFDEPKLIENINVFVEAVRAAKPNGVKGNFIQGIVLSATMCPGIRVSM</sequence>
<dbReference type="OrthoDB" id="9803740at2"/>
<feature type="region of interest" description="Disordered" evidence="12">
    <location>
        <begin position="1"/>
        <end position="72"/>
    </location>
</feature>
<evidence type="ECO:0000313" key="14">
    <source>
        <dbReference type="Proteomes" id="UP000324974"/>
    </source>
</evidence>
<dbReference type="Proteomes" id="UP000324974">
    <property type="component" value="Chromosome"/>
</dbReference>
<evidence type="ECO:0000256" key="9">
    <source>
        <dbReference type="ARBA" id="ARBA00035241"/>
    </source>
</evidence>
<dbReference type="PANTHER" id="PTHR36427:SF3">
    <property type="entry name" value="LARGE RIBOSOMAL SUBUNIT PROTEIN UL1M"/>
    <property type="match status" value="1"/>
</dbReference>
<dbReference type="GO" id="GO:0019843">
    <property type="term" value="F:rRNA binding"/>
    <property type="evidence" value="ECO:0007669"/>
    <property type="project" value="UniProtKB-UniRule"/>
</dbReference>